<name>A0A4C1VAW3_EUMVA</name>
<organism evidence="2 3">
    <name type="scientific">Eumeta variegata</name>
    <name type="common">Bagworm moth</name>
    <name type="synonym">Eumeta japonica</name>
    <dbReference type="NCBI Taxonomy" id="151549"/>
    <lineage>
        <taxon>Eukaryota</taxon>
        <taxon>Metazoa</taxon>
        <taxon>Ecdysozoa</taxon>
        <taxon>Arthropoda</taxon>
        <taxon>Hexapoda</taxon>
        <taxon>Insecta</taxon>
        <taxon>Pterygota</taxon>
        <taxon>Neoptera</taxon>
        <taxon>Endopterygota</taxon>
        <taxon>Lepidoptera</taxon>
        <taxon>Glossata</taxon>
        <taxon>Ditrysia</taxon>
        <taxon>Tineoidea</taxon>
        <taxon>Psychidae</taxon>
        <taxon>Oiketicinae</taxon>
        <taxon>Eumeta</taxon>
    </lineage>
</organism>
<keyword evidence="3" id="KW-1185">Reference proteome</keyword>
<gene>
    <name evidence="2" type="ORF">EVAR_91533_1</name>
</gene>
<sequence>MRRAARPSRCSGITPPGYGRSGSAPCAPQSPHRSYCWRFLFRKMRWGMLKSEHLHSTTRRRCLITGRSADHYPRKQIFERRSWKRGAGYPGIDYSELIPLRGGRRRRRPAPAASCIALPGARVTRAPPHRRRYCIMVSMRPFSCRFTLMFYSKLSKLKQSSIRFPSRYSSVLAHDVQEPARPTGVPGKVIYIGSKLNREHVEIRKRAMTADPTRFNARREGNG</sequence>
<feature type="region of interest" description="Disordered" evidence="1">
    <location>
        <begin position="1"/>
        <end position="31"/>
    </location>
</feature>
<dbReference type="AlphaFoldDB" id="A0A4C1VAW3"/>
<dbReference type="EMBL" id="BGZK01000312">
    <property type="protein sequence ID" value="GBP35981.1"/>
    <property type="molecule type" value="Genomic_DNA"/>
</dbReference>
<comment type="caution">
    <text evidence="2">The sequence shown here is derived from an EMBL/GenBank/DDBJ whole genome shotgun (WGS) entry which is preliminary data.</text>
</comment>
<protein>
    <submittedName>
        <fullName evidence="2">Uncharacterized protein</fullName>
    </submittedName>
</protein>
<proteinExistence type="predicted"/>
<evidence type="ECO:0000313" key="3">
    <source>
        <dbReference type="Proteomes" id="UP000299102"/>
    </source>
</evidence>
<dbReference type="Proteomes" id="UP000299102">
    <property type="component" value="Unassembled WGS sequence"/>
</dbReference>
<reference evidence="2 3" key="1">
    <citation type="journal article" date="2019" name="Commun. Biol.">
        <title>The bagworm genome reveals a unique fibroin gene that provides high tensile strength.</title>
        <authorList>
            <person name="Kono N."/>
            <person name="Nakamura H."/>
            <person name="Ohtoshi R."/>
            <person name="Tomita M."/>
            <person name="Numata K."/>
            <person name="Arakawa K."/>
        </authorList>
    </citation>
    <scope>NUCLEOTIDE SEQUENCE [LARGE SCALE GENOMIC DNA]</scope>
</reference>
<evidence type="ECO:0000256" key="1">
    <source>
        <dbReference type="SAM" id="MobiDB-lite"/>
    </source>
</evidence>
<evidence type="ECO:0000313" key="2">
    <source>
        <dbReference type="EMBL" id="GBP35981.1"/>
    </source>
</evidence>
<accession>A0A4C1VAW3</accession>